<evidence type="ECO:0000256" key="2">
    <source>
        <dbReference type="ARBA" id="ARBA00022448"/>
    </source>
</evidence>
<dbReference type="AlphaFoldDB" id="A0A2K8NZ03"/>
<evidence type="ECO:0000313" key="8">
    <source>
        <dbReference type="EMBL" id="ATZ19045.1"/>
    </source>
</evidence>
<dbReference type="GO" id="GO:0005886">
    <property type="term" value="C:plasma membrane"/>
    <property type="evidence" value="ECO:0007669"/>
    <property type="project" value="UniProtKB-SubCell"/>
</dbReference>
<dbReference type="Pfam" id="PF00213">
    <property type="entry name" value="OSCP"/>
    <property type="match status" value="1"/>
</dbReference>
<dbReference type="RefSeq" id="WP_024863559.1">
    <property type="nucleotide sequence ID" value="NZ_CP024965.1"/>
</dbReference>
<dbReference type="GO" id="GO:0046933">
    <property type="term" value="F:proton-transporting ATP synthase activity, rotational mechanism"/>
    <property type="evidence" value="ECO:0007669"/>
    <property type="project" value="UniProtKB-UniRule"/>
</dbReference>
<keyword evidence="7" id="KW-0139">CF(1)</keyword>
<dbReference type="HAMAP" id="MF_01416">
    <property type="entry name" value="ATP_synth_delta_bact"/>
    <property type="match status" value="1"/>
</dbReference>
<keyword evidence="4 7" id="KW-0406">Ion transport</keyword>
<dbReference type="Gene3D" id="1.10.520.20">
    <property type="entry name" value="N-terminal domain of the delta subunit of the F1F0-ATP synthase"/>
    <property type="match status" value="1"/>
</dbReference>
<dbReference type="KEGG" id="esx:ESOMN_v1c06630"/>
<evidence type="ECO:0000256" key="1">
    <source>
        <dbReference type="ARBA" id="ARBA00004370"/>
    </source>
</evidence>
<comment type="subcellular location">
    <subcellularLocation>
        <location evidence="7">Cell membrane</location>
        <topology evidence="7">Peripheral membrane protein</topology>
    </subcellularLocation>
    <subcellularLocation>
        <location evidence="1">Membrane</location>
    </subcellularLocation>
</comment>
<comment type="function">
    <text evidence="7">This protein is part of the stalk that links CF(0) to CF(1). It either transmits conformational changes from CF(0) to CF(1) or is implicated in proton conduction.</text>
</comment>
<keyword evidence="3 7" id="KW-0375">Hydrogen ion transport</keyword>
<accession>A0A2K8NZ03</accession>
<dbReference type="NCBIfam" id="TIGR01145">
    <property type="entry name" value="ATP_synt_delta"/>
    <property type="match status" value="1"/>
</dbReference>
<evidence type="ECO:0000256" key="7">
    <source>
        <dbReference type="HAMAP-Rule" id="MF_01416"/>
    </source>
</evidence>
<comment type="similarity">
    <text evidence="7">Belongs to the ATPase delta chain family.</text>
</comment>
<evidence type="ECO:0000256" key="5">
    <source>
        <dbReference type="ARBA" id="ARBA00023136"/>
    </source>
</evidence>
<keyword evidence="2 7" id="KW-0813">Transport</keyword>
<keyword evidence="5 7" id="KW-0472">Membrane</keyword>
<gene>
    <name evidence="7 8" type="primary">atpH</name>
    <name evidence="8" type="ORF">ESOMN_v1c06630</name>
</gene>
<dbReference type="SUPFAM" id="SSF47928">
    <property type="entry name" value="N-terminal domain of the delta subunit of the F1F0-ATP synthase"/>
    <property type="match status" value="1"/>
</dbReference>
<keyword evidence="7" id="KW-1003">Cell membrane</keyword>
<evidence type="ECO:0000313" key="9">
    <source>
        <dbReference type="Proteomes" id="UP000232230"/>
    </source>
</evidence>
<organism evidence="8 9">
    <name type="scientific">Williamsoniiplasma somnilux</name>
    <dbReference type="NCBI Taxonomy" id="215578"/>
    <lineage>
        <taxon>Bacteria</taxon>
        <taxon>Bacillati</taxon>
        <taxon>Mycoplasmatota</taxon>
        <taxon>Mollicutes</taxon>
        <taxon>Entomoplasmatales</taxon>
        <taxon>Williamsoniiplasma</taxon>
    </lineage>
</organism>
<evidence type="ECO:0000256" key="4">
    <source>
        <dbReference type="ARBA" id="ARBA00023065"/>
    </source>
</evidence>
<comment type="function">
    <text evidence="7">F(1)F(0) ATP synthase produces ATP from ADP in the presence of a proton or sodium gradient. F-type ATPases consist of two structural domains, F(1) containing the extramembraneous catalytic core and F(0) containing the membrane proton channel, linked together by a central stalk and a peripheral stalk. During catalysis, ATP synthesis in the catalytic domain of F(1) is coupled via a rotary mechanism of the central stalk subunits to proton translocation.</text>
</comment>
<dbReference type="Proteomes" id="UP000232230">
    <property type="component" value="Chromosome"/>
</dbReference>
<dbReference type="InterPro" id="IPR000711">
    <property type="entry name" value="ATPase_OSCP/dsu"/>
</dbReference>
<dbReference type="NCBIfam" id="NF009975">
    <property type="entry name" value="PRK13436.1"/>
    <property type="match status" value="1"/>
</dbReference>
<proteinExistence type="inferred from homology"/>
<keyword evidence="9" id="KW-1185">Reference proteome</keyword>
<evidence type="ECO:0000256" key="3">
    <source>
        <dbReference type="ARBA" id="ARBA00022781"/>
    </source>
</evidence>
<evidence type="ECO:0000256" key="6">
    <source>
        <dbReference type="ARBA" id="ARBA00023310"/>
    </source>
</evidence>
<reference evidence="8 9" key="1">
    <citation type="submission" date="2017-11" db="EMBL/GenBank/DDBJ databases">
        <title>Genome sequence of Entomoplasma somnilux PYAN-1 (ATCC 49194).</title>
        <authorList>
            <person name="Lo W.-S."/>
            <person name="Gasparich G.E."/>
            <person name="Kuo C.-H."/>
        </authorList>
    </citation>
    <scope>NUCLEOTIDE SEQUENCE [LARGE SCALE GENOMIC DNA]</scope>
    <source>
        <strain evidence="8 9">PYAN-1</strain>
    </source>
</reference>
<dbReference type="PANTHER" id="PTHR11910">
    <property type="entry name" value="ATP SYNTHASE DELTA CHAIN"/>
    <property type="match status" value="1"/>
</dbReference>
<sequence length="183" mass="20963">MILKESVIDNWGNALKNIAVEQKQVDRYIAQATVLIDLLKNRNDFVQILSVRTKDFRNQQLKIVDETFAKNGVNEYLVNAMKMLVETGSFPYARAIFKSMRKKLMALQDLVYGVVWSTTKISDKQILTMEIKVSKKLKKQVKLVNKIDEKLIGGVQIIVANNIFDGTIKGRLDQLRYEALAKK</sequence>
<dbReference type="EMBL" id="CP024965">
    <property type="protein sequence ID" value="ATZ19045.1"/>
    <property type="molecule type" value="Genomic_DNA"/>
</dbReference>
<dbReference type="GO" id="GO:0045259">
    <property type="term" value="C:proton-transporting ATP synthase complex"/>
    <property type="evidence" value="ECO:0007669"/>
    <property type="project" value="UniProtKB-KW"/>
</dbReference>
<dbReference type="InterPro" id="IPR026015">
    <property type="entry name" value="ATP_synth_OSCP/delta_N_sf"/>
</dbReference>
<keyword evidence="6 7" id="KW-0066">ATP synthesis</keyword>
<name>A0A2K8NZ03_9MOLU</name>
<dbReference type="PRINTS" id="PR00125">
    <property type="entry name" value="ATPASEDELTA"/>
</dbReference>
<protein>
    <recommendedName>
        <fullName evidence="7">ATP synthase subunit delta</fullName>
    </recommendedName>
    <alternativeName>
        <fullName evidence="7">ATP synthase F(1) sector subunit delta</fullName>
    </alternativeName>
    <alternativeName>
        <fullName evidence="7">F-type ATPase subunit delta</fullName>
        <shortName evidence="7">F-ATPase subunit delta</shortName>
    </alternativeName>
</protein>